<protein>
    <submittedName>
        <fullName evidence="9">SFSWA-like protein</fullName>
    </submittedName>
</protein>
<evidence type="ECO:0000256" key="5">
    <source>
        <dbReference type="ARBA" id="ARBA00023163"/>
    </source>
</evidence>
<evidence type="ECO:0000256" key="2">
    <source>
        <dbReference type="ARBA" id="ARBA00022737"/>
    </source>
</evidence>
<name>A0ABY7DWX0_MYAAR</name>
<dbReference type="Pfam" id="PF09750">
    <property type="entry name" value="DRY_EERY"/>
    <property type="match status" value="1"/>
</dbReference>
<sequence length="575" mass="65683">MASEWLFPTNSEPEERDNTSRNEELFVFGYACKLFRDDEQAKLVDKGKFLIPWMGDENLKIDRYDGRGHLFDLRPYDADNKKGRLEPKLTDDEENMEKLCDEERYLELHTDIEEWKRYYESLDEGYKAVEFSYDSYGQPVYAEQQVAEENKPTTNKENAIIEKTAKFIAEHGTQMEIVMKTKQANNPAFNFMHFENELHPYYKHMIKMIKTKKYIPKSPVKTERQDSHNDSQSEYSGPPPPGIEPVELPVTKIKQEPPDESEAGQKKQANGEAEDDSSAKIVPPPPDAQPIIDRMAMYVAKNGDEFAIVEMERERREKEEEEKRREAERAEQLARGVKFKLKNVKEQEEKKGPLERKAVFGHDESTDEESEGMRPSKSRSATASGTSTPIPDVTAIPETKNDEHMEKKLAEQRVKDRIAASAREKLSQADREAQMKLERKKKAAMSPPSIFPPPPPPRSKERPPTVSLPSVQEEAIPTVPSIDRQPDPRVMSPAGVAMDTPEEGETRESTPEPGQITDTASERDHSERSMKKNADIDSDGGSTLSSPKKRYMLDRVRALIKASRKEEDMFADDDT</sequence>
<feature type="compositionally biased region" description="Basic and acidic residues" evidence="7">
    <location>
        <begin position="220"/>
        <end position="231"/>
    </location>
</feature>
<keyword evidence="2" id="KW-0677">Repeat</keyword>
<feature type="compositionally biased region" description="Basic and acidic residues" evidence="7">
    <location>
        <begin position="343"/>
        <end position="364"/>
    </location>
</feature>
<evidence type="ECO:0000256" key="7">
    <source>
        <dbReference type="SAM" id="MobiDB-lite"/>
    </source>
</evidence>
<organism evidence="9 10">
    <name type="scientific">Mya arenaria</name>
    <name type="common">Soft-shell clam</name>
    <dbReference type="NCBI Taxonomy" id="6604"/>
    <lineage>
        <taxon>Eukaryota</taxon>
        <taxon>Metazoa</taxon>
        <taxon>Spiralia</taxon>
        <taxon>Lophotrochozoa</taxon>
        <taxon>Mollusca</taxon>
        <taxon>Bivalvia</taxon>
        <taxon>Autobranchia</taxon>
        <taxon>Heteroconchia</taxon>
        <taxon>Euheterodonta</taxon>
        <taxon>Imparidentia</taxon>
        <taxon>Neoheterodontei</taxon>
        <taxon>Myida</taxon>
        <taxon>Myoidea</taxon>
        <taxon>Myidae</taxon>
        <taxon>Mya</taxon>
    </lineage>
</organism>
<feature type="region of interest" description="Disordered" evidence="7">
    <location>
        <begin position="312"/>
        <end position="331"/>
    </location>
</feature>
<evidence type="ECO:0000256" key="1">
    <source>
        <dbReference type="ARBA" id="ARBA00022664"/>
    </source>
</evidence>
<dbReference type="InterPro" id="IPR040397">
    <property type="entry name" value="SWAP"/>
</dbReference>
<gene>
    <name evidence="9" type="ORF">MAR_008776</name>
</gene>
<dbReference type="Gene3D" id="1.10.10.790">
    <property type="entry name" value="Surp module"/>
    <property type="match status" value="2"/>
</dbReference>
<feature type="domain" description="SURP motif" evidence="8">
    <location>
        <begin position="160"/>
        <end position="202"/>
    </location>
</feature>
<evidence type="ECO:0000256" key="4">
    <source>
        <dbReference type="ARBA" id="ARBA00023015"/>
    </source>
</evidence>
<evidence type="ECO:0000313" key="9">
    <source>
        <dbReference type="EMBL" id="WAR02218.1"/>
    </source>
</evidence>
<proteinExistence type="predicted"/>
<keyword evidence="6" id="KW-0508">mRNA splicing</keyword>
<evidence type="ECO:0000256" key="6">
    <source>
        <dbReference type="ARBA" id="ARBA00023187"/>
    </source>
</evidence>
<dbReference type="InterPro" id="IPR035967">
    <property type="entry name" value="SWAP/Surp_sf"/>
</dbReference>
<dbReference type="SUPFAM" id="SSF109905">
    <property type="entry name" value="Surp module (SWAP domain)"/>
    <property type="match status" value="2"/>
</dbReference>
<reference evidence="9" key="1">
    <citation type="submission" date="2022-11" db="EMBL/GenBank/DDBJ databases">
        <title>Centuries of genome instability and evolution in soft-shell clam transmissible cancer (bioRxiv).</title>
        <authorList>
            <person name="Hart S.F.M."/>
            <person name="Yonemitsu M.A."/>
            <person name="Giersch R.M."/>
            <person name="Beal B.F."/>
            <person name="Arriagada G."/>
            <person name="Davis B.W."/>
            <person name="Ostrander E.A."/>
            <person name="Goff S.P."/>
            <person name="Metzger M.J."/>
        </authorList>
    </citation>
    <scope>NUCLEOTIDE SEQUENCE</scope>
    <source>
        <strain evidence="9">MELC-2E11</strain>
        <tissue evidence="9">Siphon/mantle</tissue>
    </source>
</reference>
<dbReference type="SMART" id="SM01141">
    <property type="entry name" value="DRY_EERY"/>
    <property type="match status" value="1"/>
</dbReference>
<feature type="compositionally biased region" description="Basic and acidic residues" evidence="7">
    <location>
        <begin position="399"/>
        <end position="437"/>
    </location>
</feature>
<feature type="compositionally biased region" description="Basic and acidic residues" evidence="7">
    <location>
        <begin position="520"/>
        <end position="535"/>
    </location>
</feature>
<dbReference type="Proteomes" id="UP001164746">
    <property type="component" value="Chromosome 4"/>
</dbReference>
<dbReference type="PROSITE" id="PS50128">
    <property type="entry name" value="SURP"/>
    <property type="match status" value="1"/>
</dbReference>
<dbReference type="InterPro" id="IPR019147">
    <property type="entry name" value="SWAP_N_domain"/>
</dbReference>
<feature type="region of interest" description="Disordered" evidence="7">
    <location>
        <begin position="343"/>
        <end position="550"/>
    </location>
</feature>
<evidence type="ECO:0000313" key="10">
    <source>
        <dbReference type="Proteomes" id="UP001164746"/>
    </source>
</evidence>
<dbReference type="InterPro" id="IPR000061">
    <property type="entry name" value="Surp"/>
</dbReference>
<dbReference type="Pfam" id="PF01805">
    <property type="entry name" value="Surp"/>
    <property type="match status" value="2"/>
</dbReference>
<dbReference type="PANTHER" id="PTHR13161">
    <property type="entry name" value="SPLICING FACTOR SUPPRESSOR OF WHITE APRICOT"/>
    <property type="match status" value="1"/>
</dbReference>
<feature type="region of interest" description="Disordered" evidence="7">
    <location>
        <begin position="216"/>
        <end position="293"/>
    </location>
</feature>
<keyword evidence="1" id="KW-0507">mRNA processing</keyword>
<feature type="compositionally biased region" description="Polar residues" evidence="7">
    <location>
        <begin position="378"/>
        <end position="389"/>
    </location>
</feature>
<keyword evidence="3" id="KW-0694">RNA-binding</keyword>
<accession>A0ABY7DWX0</accession>
<keyword evidence="10" id="KW-1185">Reference proteome</keyword>
<dbReference type="PANTHER" id="PTHR13161:SF15">
    <property type="entry name" value="SPLICING FACTOR, SUPPRESSOR OF WHITE-APRICOT HOMOLOG"/>
    <property type="match status" value="1"/>
</dbReference>
<feature type="region of interest" description="Disordered" evidence="7">
    <location>
        <begin position="1"/>
        <end position="20"/>
    </location>
</feature>
<keyword evidence="4" id="KW-0805">Transcription regulation</keyword>
<keyword evidence="5" id="KW-0804">Transcription</keyword>
<evidence type="ECO:0000259" key="8">
    <source>
        <dbReference type="PROSITE" id="PS50128"/>
    </source>
</evidence>
<dbReference type="SMART" id="SM00648">
    <property type="entry name" value="SWAP"/>
    <property type="match status" value="1"/>
</dbReference>
<dbReference type="EMBL" id="CP111015">
    <property type="protein sequence ID" value="WAR02218.1"/>
    <property type="molecule type" value="Genomic_DNA"/>
</dbReference>
<evidence type="ECO:0000256" key="3">
    <source>
        <dbReference type="ARBA" id="ARBA00022884"/>
    </source>
</evidence>